<evidence type="ECO:0000313" key="2">
    <source>
        <dbReference type="EMBL" id="PWR05215.1"/>
    </source>
</evidence>
<evidence type="ECO:0000313" key="3">
    <source>
        <dbReference type="Proteomes" id="UP000245410"/>
    </source>
</evidence>
<dbReference type="GO" id="GO:0016747">
    <property type="term" value="F:acyltransferase activity, transferring groups other than amino-acyl groups"/>
    <property type="evidence" value="ECO:0007669"/>
    <property type="project" value="InterPro"/>
</dbReference>
<dbReference type="Pfam" id="PF08445">
    <property type="entry name" value="FR47"/>
    <property type="match status" value="1"/>
</dbReference>
<dbReference type="InterPro" id="IPR013653">
    <property type="entry name" value="GCN5-like_dom"/>
</dbReference>
<dbReference type="AlphaFoldDB" id="A0A317CY64"/>
<dbReference type="EMBL" id="QGKR01000328">
    <property type="protein sequence ID" value="PWR05215.1"/>
    <property type="molecule type" value="Genomic_DNA"/>
</dbReference>
<dbReference type="SUPFAM" id="SSF55729">
    <property type="entry name" value="Acyl-CoA N-acyltransferases (Nat)"/>
    <property type="match status" value="1"/>
</dbReference>
<dbReference type="Proteomes" id="UP000245410">
    <property type="component" value="Unassembled WGS sequence"/>
</dbReference>
<dbReference type="Gene3D" id="3.40.630.30">
    <property type="match status" value="1"/>
</dbReference>
<sequence>MIIDDQVLQDRAAILAATGHHPYARHALWLGAPARGWRRDGAVLWLSPPEQGPAGSALGPAGPALEICVALVADGVLRPGQSLHLPRHDPGLLSGRLAVTRHHDWDFHWTTAPPPAQPDEQRVVRLTEADHPALEALIDEAFPSSTSRPGDPRVVDWYGIRAGDRLVACGADRSRGDIGFLAGLTVAPDQRGRGLGAALTAGMTRALLARHDTVALGVYPDNVGAVRLYRRLGFTNTLLISTLRLD</sequence>
<name>A0A317CY64_9ACTN</name>
<dbReference type="OrthoDB" id="3700890at2"/>
<accession>A0A317CY64</accession>
<dbReference type="PROSITE" id="PS51186">
    <property type="entry name" value="GNAT"/>
    <property type="match status" value="1"/>
</dbReference>
<reference evidence="2 3" key="1">
    <citation type="submission" date="2018-05" db="EMBL/GenBank/DDBJ databases">
        <title>Micromonospora atacamensis sp. nov., a novel actinobacteria isolated from high altitude Atacama Desert soil.</title>
        <authorList>
            <person name="Carro L."/>
            <person name="Golinska P."/>
            <person name="Klenk H.-P."/>
            <person name="Goodfellow M."/>
        </authorList>
    </citation>
    <scope>NUCLEOTIDE SEQUENCE [LARGE SCALE GENOMIC DNA]</scope>
    <source>
        <strain evidence="2 3">5R2A7</strain>
    </source>
</reference>
<proteinExistence type="predicted"/>
<keyword evidence="3" id="KW-1185">Reference proteome</keyword>
<protein>
    <submittedName>
        <fullName evidence="2">GNAT family N-acetyltransferase</fullName>
    </submittedName>
</protein>
<evidence type="ECO:0000259" key="1">
    <source>
        <dbReference type="PROSITE" id="PS51186"/>
    </source>
</evidence>
<comment type="caution">
    <text evidence="2">The sequence shown here is derived from an EMBL/GenBank/DDBJ whole genome shotgun (WGS) entry which is preliminary data.</text>
</comment>
<feature type="domain" description="N-acetyltransferase" evidence="1">
    <location>
        <begin position="121"/>
        <end position="246"/>
    </location>
</feature>
<dbReference type="InterPro" id="IPR000182">
    <property type="entry name" value="GNAT_dom"/>
</dbReference>
<gene>
    <name evidence="2" type="ORF">DKT68_28130</name>
</gene>
<dbReference type="InterPro" id="IPR016181">
    <property type="entry name" value="Acyl_CoA_acyltransferase"/>
</dbReference>
<dbReference type="RefSeq" id="WP_109820408.1">
    <property type="nucleotide sequence ID" value="NZ_QGKR01000328.1"/>
</dbReference>
<dbReference type="PANTHER" id="PTHR43072">
    <property type="entry name" value="N-ACETYLTRANSFERASE"/>
    <property type="match status" value="1"/>
</dbReference>
<organism evidence="2 3">
    <name type="scientific">Micromonospora acroterricola</name>
    <dbReference type="NCBI Taxonomy" id="2202421"/>
    <lineage>
        <taxon>Bacteria</taxon>
        <taxon>Bacillati</taxon>
        <taxon>Actinomycetota</taxon>
        <taxon>Actinomycetes</taxon>
        <taxon>Micromonosporales</taxon>
        <taxon>Micromonosporaceae</taxon>
        <taxon>Micromonospora</taxon>
    </lineage>
</organism>
<dbReference type="CDD" id="cd04301">
    <property type="entry name" value="NAT_SF"/>
    <property type="match status" value="1"/>
</dbReference>
<keyword evidence="2" id="KW-0808">Transferase</keyword>